<reference evidence="1 2" key="1">
    <citation type="journal article" date="2022" name="Hortic Res">
        <title>A haplotype resolved chromosomal level avocado genome allows analysis of novel avocado genes.</title>
        <authorList>
            <person name="Nath O."/>
            <person name="Fletcher S.J."/>
            <person name="Hayward A."/>
            <person name="Shaw L.M."/>
            <person name="Masouleh A.K."/>
            <person name="Furtado A."/>
            <person name="Henry R.J."/>
            <person name="Mitter N."/>
        </authorList>
    </citation>
    <scope>NUCLEOTIDE SEQUENCE [LARGE SCALE GENOMIC DNA]</scope>
    <source>
        <strain evidence="2">cv. Hass</strain>
    </source>
</reference>
<name>A0ACC2MEF6_PERAE</name>
<comment type="caution">
    <text evidence="1">The sequence shown here is derived from an EMBL/GenBank/DDBJ whole genome shotgun (WGS) entry which is preliminary data.</text>
</comment>
<dbReference type="Proteomes" id="UP001234297">
    <property type="component" value="Chromosome 2"/>
</dbReference>
<dbReference type="EMBL" id="CM056810">
    <property type="protein sequence ID" value="KAJ8644156.1"/>
    <property type="molecule type" value="Genomic_DNA"/>
</dbReference>
<proteinExistence type="predicted"/>
<evidence type="ECO:0000313" key="1">
    <source>
        <dbReference type="EMBL" id="KAJ8644156.1"/>
    </source>
</evidence>
<accession>A0ACC2MEF6</accession>
<keyword evidence="2" id="KW-1185">Reference proteome</keyword>
<evidence type="ECO:0000313" key="2">
    <source>
        <dbReference type="Proteomes" id="UP001234297"/>
    </source>
</evidence>
<organism evidence="1 2">
    <name type="scientific">Persea americana</name>
    <name type="common">Avocado</name>
    <dbReference type="NCBI Taxonomy" id="3435"/>
    <lineage>
        <taxon>Eukaryota</taxon>
        <taxon>Viridiplantae</taxon>
        <taxon>Streptophyta</taxon>
        <taxon>Embryophyta</taxon>
        <taxon>Tracheophyta</taxon>
        <taxon>Spermatophyta</taxon>
        <taxon>Magnoliopsida</taxon>
        <taxon>Magnoliidae</taxon>
        <taxon>Laurales</taxon>
        <taxon>Lauraceae</taxon>
        <taxon>Persea</taxon>
    </lineage>
</organism>
<protein>
    <submittedName>
        <fullName evidence="1">Uncharacterized protein</fullName>
    </submittedName>
</protein>
<gene>
    <name evidence="1" type="ORF">MRB53_005904</name>
</gene>
<sequence length="86" mass="9536">MGQLAPPLSLVLNFKENKFNQELKYKRVTTQPLPISRLIQGRTQKDNMVGGAHKSHFASKASRQIHATSQKGVRSETGCSITKEEG</sequence>